<sequence>MIRYIAVLAVFVTQAIALAWTNATCVSEAWSFNSQGQSSCLVSAYLGAQCTADNSTPDPESLSRLIANDGVAMLAFRVHALTGDGPYGFDKDGANKCLCNSVMWNLLSACALCQGKLSGTWAQWVMYCPDNLITIGKYPVPLPTGVSVPSWAYYDFTTTGFFDARIASQQSGSESSAIIASATSTPDSTAASTGTGSSTSTPNPIATTSHSTSNTGAIIGGVVGGILGIGLICLIALVLLRKRKHEEAATQPNSTNPAVGHLDPHQMGIQASENKPYNPSSPSFPASPMTKHYAESLPYSYQSQGVASHPPHPNLPQV</sequence>
<name>A0A8H2WD21_9AGAM</name>
<dbReference type="GO" id="GO:0071944">
    <property type="term" value="C:cell periphery"/>
    <property type="evidence" value="ECO:0007669"/>
    <property type="project" value="UniProtKB-ARBA"/>
</dbReference>
<keyword evidence="3 6" id="KW-1133">Transmembrane helix</keyword>
<evidence type="ECO:0000313" key="8">
    <source>
        <dbReference type="EMBL" id="CAE6365797.1"/>
    </source>
</evidence>
<keyword evidence="4 6" id="KW-0472">Membrane</keyword>
<keyword evidence="2 6" id="KW-0812">Transmembrane</keyword>
<proteinExistence type="predicted"/>
<feature type="region of interest" description="Disordered" evidence="5">
    <location>
        <begin position="182"/>
        <end position="211"/>
    </location>
</feature>
<dbReference type="GO" id="GO:0016020">
    <property type="term" value="C:membrane"/>
    <property type="evidence" value="ECO:0007669"/>
    <property type="project" value="UniProtKB-SubCell"/>
</dbReference>
<dbReference type="PANTHER" id="PTHR15549">
    <property type="entry name" value="PAIRED IMMUNOGLOBULIN-LIKE TYPE 2 RECEPTOR"/>
    <property type="match status" value="1"/>
</dbReference>
<dbReference type="Proteomes" id="UP000663846">
    <property type="component" value="Unassembled WGS sequence"/>
</dbReference>
<evidence type="ECO:0000256" key="2">
    <source>
        <dbReference type="ARBA" id="ARBA00022692"/>
    </source>
</evidence>
<protein>
    <submittedName>
        <fullName evidence="8">Uncharacterized protein</fullName>
    </submittedName>
</protein>
<evidence type="ECO:0000256" key="4">
    <source>
        <dbReference type="ARBA" id="ARBA00023136"/>
    </source>
</evidence>
<dbReference type="AlphaFoldDB" id="A0A8H2WD21"/>
<feature type="transmembrane region" description="Helical" evidence="6">
    <location>
        <begin position="217"/>
        <end position="240"/>
    </location>
</feature>
<evidence type="ECO:0000256" key="7">
    <source>
        <dbReference type="SAM" id="SignalP"/>
    </source>
</evidence>
<accession>A0A8H2WD21</accession>
<dbReference type="InterPro" id="IPR051694">
    <property type="entry name" value="Immunoregulatory_rcpt-like"/>
</dbReference>
<feature type="compositionally biased region" description="Polar residues" evidence="5">
    <location>
        <begin position="202"/>
        <end position="211"/>
    </location>
</feature>
<feature type="chain" id="PRO_5034748185" evidence="7">
    <location>
        <begin position="18"/>
        <end position="318"/>
    </location>
</feature>
<evidence type="ECO:0000256" key="3">
    <source>
        <dbReference type="ARBA" id="ARBA00022989"/>
    </source>
</evidence>
<evidence type="ECO:0000313" key="9">
    <source>
        <dbReference type="Proteomes" id="UP000663846"/>
    </source>
</evidence>
<keyword evidence="7" id="KW-0732">Signal</keyword>
<dbReference type="EMBL" id="CAJMWS010000111">
    <property type="protein sequence ID" value="CAE6365797.1"/>
    <property type="molecule type" value="Genomic_DNA"/>
</dbReference>
<feature type="compositionally biased region" description="Polar residues" evidence="5">
    <location>
        <begin position="269"/>
        <end position="284"/>
    </location>
</feature>
<comment type="subcellular location">
    <subcellularLocation>
        <location evidence="1">Membrane</location>
        <topology evidence="1">Single-pass membrane protein</topology>
    </subcellularLocation>
</comment>
<organism evidence="8 9">
    <name type="scientific">Rhizoctonia solani</name>
    <dbReference type="NCBI Taxonomy" id="456999"/>
    <lineage>
        <taxon>Eukaryota</taxon>
        <taxon>Fungi</taxon>
        <taxon>Dikarya</taxon>
        <taxon>Basidiomycota</taxon>
        <taxon>Agaricomycotina</taxon>
        <taxon>Agaricomycetes</taxon>
        <taxon>Cantharellales</taxon>
        <taxon>Ceratobasidiaceae</taxon>
        <taxon>Rhizoctonia</taxon>
    </lineage>
</organism>
<gene>
    <name evidence="8" type="ORF">RDB_LOCUS22688</name>
</gene>
<feature type="signal peptide" evidence="7">
    <location>
        <begin position="1"/>
        <end position="17"/>
    </location>
</feature>
<reference evidence="8" key="1">
    <citation type="submission" date="2021-01" db="EMBL/GenBank/DDBJ databases">
        <authorList>
            <person name="Kaushik A."/>
        </authorList>
    </citation>
    <scope>NUCLEOTIDE SEQUENCE</scope>
    <source>
        <strain evidence="8">AG1-1C</strain>
    </source>
</reference>
<comment type="caution">
    <text evidence="8">The sequence shown here is derived from an EMBL/GenBank/DDBJ whole genome shotgun (WGS) entry which is preliminary data.</text>
</comment>
<evidence type="ECO:0000256" key="1">
    <source>
        <dbReference type="ARBA" id="ARBA00004167"/>
    </source>
</evidence>
<evidence type="ECO:0000256" key="5">
    <source>
        <dbReference type="SAM" id="MobiDB-lite"/>
    </source>
</evidence>
<feature type="region of interest" description="Disordered" evidence="5">
    <location>
        <begin position="269"/>
        <end position="291"/>
    </location>
</feature>
<evidence type="ECO:0000256" key="6">
    <source>
        <dbReference type="SAM" id="Phobius"/>
    </source>
</evidence>
<feature type="compositionally biased region" description="Low complexity" evidence="5">
    <location>
        <begin position="182"/>
        <end position="201"/>
    </location>
</feature>